<keyword evidence="4" id="KW-0678">Repressor</keyword>
<keyword evidence="8" id="KW-0804">Transcription</keyword>
<evidence type="ECO:0000313" key="12">
    <source>
        <dbReference type="EMBL" id="KAJ8879007.1"/>
    </source>
</evidence>
<dbReference type="InterPro" id="IPR023801">
    <property type="entry name" value="His_deacetylse_dom"/>
</dbReference>
<proteinExistence type="inferred from homology"/>
<comment type="similarity">
    <text evidence="2">Belongs to the histone deacetylase family. HD type 2 subfamily.</text>
</comment>
<evidence type="ECO:0000256" key="5">
    <source>
        <dbReference type="ARBA" id="ARBA00022801"/>
    </source>
</evidence>
<evidence type="ECO:0000259" key="11">
    <source>
        <dbReference type="Pfam" id="PF00850"/>
    </source>
</evidence>
<evidence type="ECO:0000313" key="13">
    <source>
        <dbReference type="Proteomes" id="UP001159363"/>
    </source>
</evidence>
<dbReference type="InterPro" id="IPR037138">
    <property type="entry name" value="His_deacetylse_dom_sf"/>
</dbReference>
<gene>
    <name evidence="12" type="ORF">PR048_019613</name>
</gene>
<evidence type="ECO:0000256" key="3">
    <source>
        <dbReference type="ARBA" id="ARBA00012111"/>
    </source>
</evidence>
<keyword evidence="13" id="KW-1185">Reference proteome</keyword>
<reference evidence="12 13" key="1">
    <citation type="submission" date="2023-02" db="EMBL/GenBank/DDBJ databases">
        <title>LHISI_Scaffold_Assembly.</title>
        <authorList>
            <person name="Stuart O.P."/>
            <person name="Cleave R."/>
            <person name="Magrath M.J.L."/>
            <person name="Mikheyev A.S."/>
        </authorList>
    </citation>
    <scope>NUCLEOTIDE SEQUENCE [LARGE SCALE GENOMIC DNA]</scope>
    <source>
        <strain evidence="12">Daus_M_001</strain>
        <tissue evidence="12">Leg muscle</tissue>
    </source>
</reference>
<dbReference type="EMBL" id="JARBHB010000007">
    <property type="protein sequence ID" value="KAJ8879007.1"/>
    <property type="molecule type" value="Genomic_DNA"/>
</dbReference>
<evidence type="ECO:0000256" key="4">
    <source>
        <dbReference type="ARBA" id="ARBA00022491"/>
    </source>
</evidence>
<dbReference type="PANTHER" id="PTHR10625:SF5">
    <property type="entry name" value="HISTONE DEACETYLASE"/>
    <property type="match status" value="1"/>
</dbReference>
<protein>
    <recommendedName>
        <fullName evidence="3">histone deacetylase</fullName>
        <ecNumber evidence="3">3.5.1.98</ecNumber>
    </recommendedName>
</protein>
<evidence type="ECO:0000256" key="8">
    <source>
        <dbReference type="ARBA" id="ARBA00023163"/>
    </source>
</evidence>
<evidence type="ECO:0000256" key="6">
    <source>
        <dbReference type="ARBA" id="ARBA00022853"/>
    </source>
</evidence>
<dbReference type="InterPro" id="IPR023696">
    <property type="entry name" value="Ureohydrolase_dom_sf"/>
</dbReference>
<keyword evidence="5" id="KW-0378">Hydrolase</keyword>
<keyword evidence="6" id="KW-0156">Chromatin regulator</keyword>
<dbReference type="PANTHER" id="PTHR10625">
    <property type="entry name" value="HISTONE DEACETYLASE HDAC1-RELATED"/>
    <property type="match status" value="1"/>
</dbReference>
<accession>A0ABQ9H405</accession>
<name>A0ABQ9H405_9NEOP</name>
<comment type="subcellular location">
    <subcellularLocation>
        <location evidence="1">Nucleus</location>
    </subcellularLocation>
</comment>
<evidence type="ECO:0000256" key="2">
    <source>
        <dbReference type="ARBA" id="ARBA00007738"/>
    </source>
</evidence>
<evidence type="ECO:0000256" key="9">
    <source>
        <dbReference type="ARBA" id="ARBA00023242"/>
    </source>
</evidence>
<dbReference type="SUPFAM" id="SSF52768">
    <property type="entry name" value="Arginase/deacetylase"/>
    <property type="match status" value="1"/>
</dbReference>
<comment type="caution">
    <text evidence="12">The sequence shown here is derived from an EMBL/GenBank/DDBJ whole genome shotgun (WGS) entry which is preliminary data.</text>
</comment>
<comment type="catalytic activity">
    <reaction evidence="10">
        <text>N(6)-acetyl-L-lysyl-[histone] + H2O = L-lysyl-[histone] + acetate</text>
        <dbReference type="Rhea" id="RHEA:58196"/>
        <dbReference type="Rhea" id="RHEA-COMP:9845"/>
        <dbReference type="Rhea" id="RHEA-COMP:11338"/>
        <dbReference type="ChEBI" id="CHEBI:15377"/>
        <dbReference type="ChEBI" id="CHEBI:29969"/>
        <dbReference type="ChEBI" id="CHEBI:30089"/>
        <dbReference type="ChEBI" id="CHEBI:61930"/>
        <dbReference type="EC" id="3.5.1.98"/>
    </reaction>
</comment>
<evidence type="ECO:0000256" key="10">
    <source>
        <dbReference type="ARBA" id="ARBA00048287"/>
    </source>
</evidence>
<dbReference type="Proteomes" id="UP001159363">
    <property type="component" value="Chromosome 6"/>
</dbReference>
<evidence type="ECO:0000256" key="7">
    <source>
        <dbReference type="ARBA" id="ARBA00023015"/>
    </source>
</evidence>
<keyword evidence="9" id="KW-0539">Nucleus</keyword>
<dbReference type="EC" id="3.5.1.98" evidence="3"/>
<feature type="domain" description="Histone deacetylase" evidence="11">
    <location>
        <begin position="95"/>
        <end position="202"/>
    </location>
</feature>
<organism evidence="12 13">
    <name type="scientific">Dryococelus australis</name>
    <dbReference type="NCBI Taxonomy" id="614101"/>
    <lineage>
        <taxon>Eukaryota</taxon>
        <taxon>Metazoa</taxon>
        <taxon>Ecdysozoa</taxon>
        <taxon>Arthropoda</taxon>
        <taxon>Hexapoda</taxon>
        <taxon>Insecta</taxon>
        <taxon>Pterygota</taxon>
        <taxon>Neoptera</taxon>
        <taxon>Polyneoptera</taxon>
        <taxon>Phasmatodea</taxon>
        <taxon>Verophasmatodea</taxon>
        <taxon>Anareolatae</taxon>
        <taxon>Phasmatidae</taxon>
        <taxon>Eurycanthinae</taxon>
        <taxon>Dryococelus</taxon>
    </lineage>
</organism>
<keyword evidence="7" id="KW-0805">Transcription regulation</keyword>
<dbReference type="Gene3D" id="3.40.800.20">
    <property type="entry name" value="Histone deacetylase domain"/>
    <property type="match status" value="1"/>
</dbReference>
<evidence type="ECO:0000256" key="1">
    <source>
        <dbReference type="ARBA" id="ARBA00004123"/>
    </source>
</evidence>
<dbReference type="Pfam" id="PF00850">
    <property type="entry name" value="Hist_deacetyl"/>
    <property type="match status" value="1"/>
</dbReference>
<sequence>MTCPEFRSLVDGAKSAIEHGQCVLDTLEKYLCSPGSVFSPRTSHVVRPLSRALSSPLVALGPSEAAVHGCKVTTGLAYDNLMLKHACVCGDNSGHPEHGGRLQSVWARLVETGLAQRCDRIRSRKATFEELQSCHSEAHALLFGTNPLNRQKLDMSKLSQLPIKSFVRLPCGGIGVDSDTTWNELHTAPAARMAVGCVVDLAFKGE</sequence>